<keyword evidence="2" id="KW-1185">Reference proteome</keyword>
<organism evidence="1 2">
    <name type="scientific">Nitrososphaera viennensis EN76</name>
    <dbReference type="NCBI Taxonomy" id="926571"/>
    <lineage>
        <taxon>Archaea</taxon>
        <taxon>Nitrososphaerota</taxon>
        <taxon>Nitrososphaeria</taxon>
        <taxon>Nitrososphaerales</taxon>
        <taxon>Nitrososphaeraceae</taxon>
        <taxon>Nitrososphaera</taxon>
    </lineage>
</organism>
<gene>
    <name evidence="1" type="ORF">NVIE_009680</name>
</gene>
<dbReference type="KEGG" id="nvn:NVIE_009680"/>
<name>A0A060HNQ3_9ARCH</name>
<dbReference type="STRING" id="926571.NVIE_009680"/>
<evidence type="ECO:0000313" key="1">
    <source>
        <dbReference type="EMBL" id="AIC15196.1"/>
    </source>
</evidence>
<reference evidence="1 2" key="1">
    <citation type="journal article" date="2014" name="Int. J. Syst. Evol. Microbiol.">
        <title>Nitrososphaera viennensis gen. nov., sp. nov., an aerobic and mesophilic, ammonia-oxidizing archaeon from soil and a member of the archaeal phylum Thaumarchaeota.</title>
        <authorList>
            <person name="Stieglmeier M."/>
            <person name="Klingl A."/>
            <person name="Alves R.J."/>
            <person name="Rittmann S.K."/>
            <person name="Melcher M."/>
            <person name="Leisch N."/>
            <person name="Schleper C."/>
        </authorList>
    </citation>
    <scope>NUCLEOTIDE SEQUENCE [LARGE SCALE GENOMIC DNA]</scope>
    <source>
        <strain evidence="1">EN76</strain>
    </source>
</reference>
<dbReference type="AlphaFoldDB" id="A0A060HNQ3"/>
<dbReference type="Proteomes" id="UP000027093">
    <property type="component" value="Chromosome"/>
</dbReference>
<accession>A0A060HNQ3</accession>
<proteinExistence type="predicted"/>
<protein>
    <submittedName>
        <fullName evidence="1">Uncharacterized protein</fullName>
    </submittedName>
</protein>
<dbReference type="HOGENOM" id="CLU_181205_0_0_2"/>
<dbReference type="EMBL" id="CP007536">
    <property type="protein sequence ID" value="AIC15196.1"/>
    <property type="molecule type" value="Genomic_DNA"/>
</dbReference>
<evidence type="ECO:0000313" key="2">
    <source>
        <dbReference type="Proteomes" id="UP000027093"/>
    </source>
</evidence>
<sequence>MLVNGLIGKLLDARVAEKRAGEITFTNSFGGYILCSIISSCNSAKTSTLQGWREILADFESSLADLSAEEVEATVMLLDYYLNHAEPAVIDGR</sequence>